<dbReference type="EMBL" id="JRFS01000001">
    <property type="protein sequence ID" value="PWE85089.1"/>
    <property type="molecule type" value="Genomic_DNA"/>
</dbReference>
<gene>
    <name evidence="1" type="ORF">LD38_00275</name>
</gene>
<comment type="caution">
    <text evidence="1">The sequence shown here is derived from an EMBL/GenBank/DDBJ whole genome shotgun (WGS) entry which is preliminary data.</text>
</comment>
<dbReference type="RefSeq" id="WP_109256928.1">
    <property type="nucleotide sequence ID" value="NZ_JRFS01000001.1"/>
</dbReference>
<dbReference type="AlphaFoldDB" id="A0A2U2EL99"/>
<sequence length="111" mass="12667">MIDRVKERIKKRLSDEEINDDVMDEINQIVTDRLCLRLGVSEDAFPTLFESIVVDACVKAWRKCYYEGVSSEGVGSLSNTFIDDVLAEYASEIDSWVNANESSKKRTVHFL</sequence>
<reference evidence="1 2" key="1">
    <citation type="submission" date="2014-09" db="EMBL/GenBank/DDBJ databases">
        <title>Butyrate-producing bacteria isolated from human gut.</title>
        <authorList>
            <person name="Zhang Q."/>
            <person name="Zhao L."/>
        </authorList>
    </citation>
    <scope>NUCLEOTIDE SEQUENCE [LARGE SCALE GENOMIC DNA]</scope>
    <source>
        <strain evidence="1 2">R22</strain>
    </source>
</reference>
<protein>
    <recommendedName>
        <fullName evidence="3">Phage gp6-like head-tail connector protein</fullName>
    </recommendedName>
</protein>
<dbReference type="Proteomes" id="UP000245905">
    <property type="component" value="Unassembled WGS sequence"/>
</dbReference>
<accession>A0A2U2EL99</accession>
<organism evidence="1 2">
    <name type="scientific">Agathobacter rectalis</name>
    <dbReference type="NCBI Taxonomy" id="39491"/>
    <lineage>
        <taxon>Bacteria</taxon>
        <taxon>Bacillati</taxon>
        <taxon>Bacillota</taxon>
        <taxon>Clostridia</taxon>
        <taxon>Lachnospirales</taxon>
        <taxon>Lachnospiraceae</taxon>
        <taxon>Agathobacter</taxon>
    </lineage>
</organism>
<evidence type="ECO:0000313" key="2">
    <source>
        <dbReference type="Proteomes" id="UP000245905"/>
    </source>
</evidence>
<proteinExistence type="predicted"/>
<name>A0A2U2EL99_9FIRM</name>
<evidence type="ECO:0000313" key="1">
    <source>
        <dbReference type="EMBL" id="PWE85089.1"/>
    </source>
</evidence>
<evidence type="ECO:0008006" key="3">
    <source>
        <dbReference type="Google" id="ProtNLM"/>
    </source>
</evidence>